<feature type="region of interest" description="Disordered" evidence="1">
    <location>
        <begin position="52"/>
        <end position="71"/>
    </location>
</feature>
<reference evidence="2" key="1">
    <citation type="journal article" date="2021" name="Genome Biol. Evol.">
        <title>A High-Quality Reference Genome for a Parasitic Bivalve with Doubly Uniparental Inheritance (Bivalvia: Unionida).</title>
        <authorList>
            <person name="Smith C.H."/>
        </authorList>
    </citation>
    <scope>NUCLEOTIDE SEQUENCE</scope>
    <source>
        <strain evidence="2">CHS0354</strain>
    </source>
</reference>
<gene>
    <name evidence="2" type="ORF">CHS0354_000312</name>
</gene>
<feature type="compositionally biased region" description="Basic and acidic residues" evidence="1">
    <location>
        <begin position="56"/>
        <end position="71"/>
    </location>
</feature>
<keyword evidence="3" id="KW-1185">Reference proteome</keyword>
<evidence type="ECO:0000313" key="2">
    <source>
        <dbReference type="EMBL" id="KAK3588310.1"/>
    </source>
</evidence>
<dbReference type="EMBL" id="JAEAOA010000073">
    <property type="protein sequence ID" value="KAK3588310.1"/>
    <property type="molecule type" value="Genomic_DNA"/>
</dbReference>
<dbReference type="Proteomes" id="UP001195483">
    <property type="component" value="Unassembled WGS sequence"/>
</dbReference>
<comment type="caution">
    <text evidence="2">The sequence shown here is derived from an EMBL/GenBank/DDBJ whole genome shotgun (WGS) entry which is preliminary data.</text>
</comment>
<evidence type="ECO:0000313" key="3">
    <source>
        <dbReference type="Proteomes" id="UP001195483"/>
    </source>
</evidence>
<proteinExistence type="predicted"/>
<protein>
    <submittedName>
        <fullName evidence="2">Uncharacterized protein</fullName>
    </submittedName>
</protein>
<reference evidence="2" key="2">
    <citation type="journal article" date="2021" name="Genome Biol. Evol.">
        <title>Developing a high-quality reference genome for a parasitic bivalve with doubly uniparental inheritance (Bivalvia: Unionida).</title>
        <authorList>
            <person name="Smith C.H."/>
        </authorList>
    </citation>
    <scope>NUCLEOTIDE SEQUENCE</scope>
    <source>
        <strain evidence="2">CHS0354</strain>
        <tissue evidence="2">Mantle</tissue>
    </source>
</reference>
<evidence type="ECO:0000256" key="1">
    <source>
        <dbReference type="SAM" id="MobiDB-lite"/>
    </source>
</evidence>
<organism evidence="2 3">
    <name type="scientific">Potamilus streckersoni</name>
    <dbReference type="NCBI Taxonomy" id="2493646"/>
    <lineage>
        <taxon>Eukaryota</taxon>
        <taxon>Metazoa</taxon>
        <taxon>Spiralia</taxon>
        <taxon>Lophotrochozoa</taxon>
        <taxon>Mollusca</taxon>
        <taxon>Bivalvia</taxon>
        <taxon>Autobranchia</taxon>
        <taxon>Heteroconchia</taxon>
        <taxon>Palaeoheterodonta</taxon>
        <taxon>Unionida</taxon>
        <taxon>Unionoidea</taxon>
        <taxon>Unionidae</taxon>
        <taxon>Ambleminae</taxon>
        <taxon>Lampsilini</taxon>
        <taxon>Potamilus</taxon>
    </lineage>
</organism>
<reference evidence="2" key="3">
    <citation type="submission" date="2023-05" db="EMBL/GenBank/DDBJ databases">
        <authorList>
            <person name="Smith C.H."/>
        </authorList>
    </citation>
    <scope>NUCLEOTIDE SEQUENCE</scope>
    <source>
        <strain evidence="2">CHS0354</strain>
        <tissue evidence="2">Mantle</tissue>
    </source>
</reference>
<accession>A0AAE0SBJ2</accession>
<name>A0AAE0SBJ2_9BIVA</name>
<sequence>MTKEYIYRNGRGDNIFHQVRVWAYIRAQVHKDTDRSSLAYLGNTGGGAHTKLRARLSREGNNERFRQDRGH</sequence>
<dbReference type="AlphaFoldDB" id="A0AAE0SBJ2"/>